<gene>
    <name evidence="1" type="ORF">VAMP_2n19</name>
</gene>
<comment type="caution">
    <text evidence="1">The sequence shown here is derived from an EMBL/GenBank/DDBJ whole genome shotgun (WGS) entry which is preliminary data.</text>
</comment>
<evidence type="ECO:0000313" key="2">
    <source>
        <dbReference type="Proteomes" id="UP000680365"/>
    </source>
</evidence>
<dbReference type="EMBL" id="JAEDAM010000001">
    <property type="protein sequence ID" value="MBS8121433.1"/>
    <property type="molecule type" value="Genomic_DNA"/>
</dbReference>
<sequence>MNNTLDHYPEHFNEINYDKQLNEQIVSMLISNFGDGQFQYIIDKIGASVIDFHNIDTYTSDNIAEFVRYIVGDENINESDGNFFISKEGFDIISELLEDASKYYKNLFHRDIPKSFCPNKSGYKFNGFDDFFSFVKGKTSSNNLRNNKFRQITCSLLKISVVLSNIRKSGFLEMAENDYKQICDEYFDGNCDEFTKIKKSENDYRTLPNNTYGLYPVDFNLIGRPKSESSILLKMLSQFEYGAIESIKDLVGFKAEVSNEKEAIHLMEHIYYHFFSQDKHIGIIAKNKGLFDHKYFLENKYLFGQKFISTIQRDIVGKKSEKKPKTGDNYKDVKFTGPVKVGDKTINSVEFQIVLVNNNNESGYNAHSIMHGARVLESMIRLQGYITIAYMKRIIKEILEKNEEILPGLEIDVRIDKIFNEFMRNRGFAYLYLPNGKRKKQEKFIVSKNDFVRLSKNGFIPPDSLIEINDDSGYKIYSYDDLVENNN</sequence>
<keyword evidence="2" id="KW-1185">Reference proteome</keyword>
<organism evidence="1 2">
    <name type="scientific">Candidatus Vampirococcus lugosii</name>
    <dbReference type="NCBI Taxonomy" id="2789015"/>
    <lineage>
        <taxon>Bacteria</taxon>
        <taxon>Candidatus Absconditibacteriota</taxon>
        <taxon>Vampirococcus</taxon>
    </lineage>
</organism>
<reference evidence="1 2" key="1">
    <citation type="journal article" date="2021" name="Nat. Commun.">
        <title>Reductive evolution and unique predatory mode in the CPR bacterium Vampirococcus lugosii.</title>
        <authorList>
            <person name="Moreira D."/>
            <person name="Zivanovic Y."/>
            <person name="Lopez-Archilla A.I."/>
            <person name="Iniesto M."/>
            <person name="Lopez-Garcia P."/>
        </authorList>
    </citation>
    <scope>NUCLEOTIDE SEQUENCE [LARGE SCALE GENOMIC DNA]</scope>
    <source>
        <strain evidence="1">Chiprana</strain>
    </source>
</reference>
<name>A0ABS5QKX5_9BACT</name>
<dbReference type="RefSeq" id="WP_213347920.1">
    <property type="nucleotide sequence ID" value="NZ_JAEDAM010000001.1"/>
</dbReference>
<evidence type="ECO:0008006" key="3">
    <source>
        <dbReference type="Google" id="ProtNLM"/>
    </source>
</evidence>
<accession>A0ABS5QKX5</accession>
<dbReference type="Proteomes" id="UP000680365">
    <property type="component" value="Unassembled WGS sequence"/>
</dbReference>
<protein>
    <recommendedName>
        <fullName evidence="3">Restriction endonuclease</fullName>
    </recommendedName>
</protein>
<proteinExistence type="predicted"/>
<evidence type="ECO:0000313" key="1">
    <source>
        <dbReference type="EMBL" id="MBS8121433.1"/>
    </source>
</evidence>